<keyword evidence="3" id="KW-0813">Transport</keyword>
<dbReference type="Proteomes" id="UP001341840">
    <property type="component" value="Unassembled WGS sequence"/>
</dbReference>
<evidence type="ECO:0000256" key="1">
    <source>
        <dbReference type="ARBA" id="ARBA00004123"/>
    </source>
</evidence>
<evidence type="ECO:0000256" key="5">
    <source>
        <dbReference type="SAM" id="MobiDB-lite"/>
    </source>
</evidence>
<feature type="region of interest" description="Disordered" evidence="5">
    <location>
        <begin position="213"/>
        <end position="239"/>
    </location>
</feature>
<comment type="caution">
    <text evidence="6">The sequence shown here is derived from an EMBL/GenBank/DDBJ whole genome shotgun (WGS) entry which is preliminary data.</text>
</comment>
<dbReference type="Pfam" id="PF11894">
    <property type="entry name" value="Nup192"/>
    <property type="match status" value="1"/>
</dbReference>
<evidence type="ECO:0000256" key="2">
    <source>
        <dbReference type="ARBA" id="ARBA00005892"/>
    </source>
</evidence>
<reference evidence="6 7" key="1">
    <citation type="journal article" date="2023" name="Plants (Basel)">
        <title>Bridging the Gap: Combining Genomics and Transcriptomics Approaches to Understand Stylosanthes scabra, an Orphan Legume from the Brazilian Caatinga.</title>
        <authorList>
            <person name="Ferreira-Neto J.R.C."/>
            <person name="da Silva M.D."/>
            <person name="Binneck E."/>
            <person name="de Melo N.F."/>
            <person name="da Silva R.H."/>
            <person name="de Melo A.L.T.M."/>
            <person name="Pandolfi V."/>
            <person name="Bustamante F.O."/>
            <person name="Brasileiro-Vidal A.C."/>
            <person name="Benko-Iseppon A.M."/>
        </authorList>
    </citation>
    <scope>NUCLEOTIDE SEQUENCE [LARGE SCALE GENOMIC DNA]</scope>
    <source>
        <tissue evidence="6">Leaves</tissue>
    </source>
</reference>
<proteinExistence type="inferred from homology"/>
<evidence type="ECO:0000313" key="7">
    <source>
        <dbReference type="Proteomes" id="UP001341840"/>
    </source>
</evidence>
<dbReference type="EMBL" id="JASCZI010030651">
    <property type="protein sequence ID" value="MED6124107.1"/>
    <property type="molecule type" value="Genomic_DNA"/>
</dbReference>
<name>A0ABU6RJB6_9FABA</name>
<dbReference type="PANTHER" id="PTHR31344">
    <property type="entry name" value="NUCLEAR PORE COMPLEX PROTEIN NUP205"/>
    <property type="match status" value="1"/>
</dbReference>
<feature type="region of interest" description="Disordered" evidence="5">
    <location>
        <begin position="136"/>
        <end position="171"/>
    </location>
</feature>
<evidence type="ECO:0000256" key="3">
    <source>
        <dbReference type="ARBA" id="ARBA00022448"/>
    </source>
</evidence>
<keyword evidence="4" id="KW-0539">Nucleus</keyword>
<sequence length="382" mass="41755">MAKKLLRLRRLCGSCLKQGGAFTARKLHGLATGSPPPVQLSTPRADATCTVAVLPRHRPLVLRPPLRPPVSSFVFVLFSASALRPCRHRAALPPTSALRDWCGSVSSIEASEFDGAGINSFVKACHHCLNFGRRSCREPRPAATTEPPTDASERPPAKRFSPASRTSSASASGNVMQCGLFKLVQVVAGSERMVSPKQMVSILESVLLGSSPPTAAQRAPKASDRSQVQSKSVRLPDSPPISLDDHDVHIALKLSDDLHLNEVDCVRLLVSANQEWGLMGREPLEIYRLAAGLWYTERRDLITSLHLLLRAAVLDQGLEDDILVEFQKYLEELINSGLRQRLISLIKAFPHVKLVYMGAEFCQCHFTRASGELVLEPISLAP</sequence>
<comment type="similarity">
    <text evidence="2">Belongs to the NUP186/NUP192/NUP205 family.</text>
</comment>
<gene>
    <name evidence="6" type="ORF">PIB30_056008</name>
</gene>
<evidence type="ECO:0000313" key="6">
    <source>
        <dbReference type="EMBL" id="MED6124107.1"/>
    </source>
</evidence>
<organism evidence="6 7">
    <name type="scientific">Stylosanthes scabra</name>
    <dbReference type="NCBI Taxonomy" id="79078"/>
    <lineage>
        <taxon>Eukaryota</taxon>
        <taxon>Viridiplantae</taxon>
        <taxon>Streptophyta</taxon>
        <taxon>Embryophyta</taxon>
        <taxon>Tracheophyta</taxon>
        <taxon>Spermatophyta</taxon>
        <taxon>Magnoliopsida</taxon>
        <taxon>eudicotyledons</taxon>
        <taxon>Gunneridae</taxon>
        <taxon>Pentapetalae</taxon>
        <taxon>rosids</taxon>
        <taxon>fabids</taxon>
        <taxon>Fabales</taxon>
        <taxon>Fabaceae</taxon>
        <taxon>Papilionoideae</taxon>
        <taxon>50 kb inversion clade</taxon>
        <taxon>dalbergioids sensu lato</taxon>
        <taxon>Dalbergieae</taxon>
        <taxon>Pterocarpus clade</taxon>
        <taxon>Stylosanthes</taxon>
    </lineage>
</organism>
<dbReference type="InterPro" id="IPR021827">
    <property type="entry name" value="Nup186/Nup192/Nup205"/>
</dbReference>
<feature type="compositionally biased region" description="Low complexity" evidence="5">
    <location>
        <begin position="161"/>
        <end position="171"/>
    </location>
</feature>
<evidence type="ECO:0000256" key="4">
    <source>
        <dbReference type="ARBA" id="ARBA00023242"/>
    </source>
</evidence>
<protein>
    <submittedName>
        <fullName evidence="6">Uncharacterized protein</fullName>
    </submittedName>
</protein>
<comment type="subcellular location">
    <subcellularLocation>
        <location evidence="1">Nucleus</location>
    </subcellularLocation>
</comment>
<keyword evidence="7" id="KW-1185">Reference proteome</keyword>
<accession>A0ABU6RJB6</accession>
<dbReference type="PANTHER" id="PTHR31344:SF0">
    <property type="entry name" value="NUCLEAR PORE COMPLEX PROTEIN NUP205"/>
    <property type="match status" value="1"/>
</dbReference>